<reference evidence="1 2" key="1">
    <citation type="submission" date="2024-09" db="EMBL/GenBank/DDBJ databases">
        <authorList>
            <person name="Sun Q."/>
            <person name="Mori K."/>
        </authorList>
    </citation>
    <scope>NUCLEOTIDE SEQUENCE [LARGE SCALE GENOMIC DNA]</scope>
    <source>
        <strain evidence="1 2">NCAIM B.02415</strain>
    </source>
</reference>
<accession>A0ABV6L3I7</accession>
<evidence type="ECO:0000313" key="1">
    <source>
        <dbReference type="EMBL" id="MFC0514023.1"/>
    </source>
</evidence>
<proteinExistence type="predicted"/>
<dbReference type="Proteomes" id="UP001589828">
    <property type="component" value="Unassembled WGS sequence"/>
</dbReference>
<sequence length="51" mass="6012">MLIKDVGYVVKCPVDDSHYRTHPGLIDINDWNIHNTNCINQQEEKLIFSFH</sequence>
<keyword evidence="2" id="KW-1185">Reference proteome</keyword>
<name>A0ABV6L3I7_9SPHI</name>
<dbReference type="EMBL" id="JBHLTS010000018">
    <property type="protein sequence ID" value="MFC0514023.1"/>
    <property type="molecule type" value="Genomic_DNA"/>
</dbReference>
<dbReference type="RefSeq" id="WP_377021879.1">
    <property type="nucleotide sequence ID" value="NZ_JBHLTS010000018.1"/>
</dbReference>
<gene>
    <name evidence="1" type="ORF">ACFFGT_07435</name>
</gene>
<organism evidence="1 2">
    <name type="scientific">Mucilaginibacter angelicae</name>
    <dbReference type="NCBI Taxonomy" id="869718"/>
    <lineage>
        <taxon>Bacteria</taxon>
        <taxon>Pseudomonadati</taxon>
        <taxon>Bacteroidota</taxon>
        <taxon>Sphingobacteriia</taxon>
        <taxon>Sphingobacteriales</taxon>
        <taxon>Sphingobacteriaceae</taxon>
        <taxon>Mucilaginibacter</taxon>
    </lineage>
</organism>
<evidence type="ECO:0000313" key="2">
    <source>
        <dbReference type="Proteomes" id="UP001589828"/>
    </source>
</evidence>
<comment type="caution">
    <text evidence="1">The sequence shown here is derived from an EMBL/GenBank/DDBJ whole genome shotgun (WGS) entry which is preliminary data.</text>
</comment>
<protein>
    <submittedName>
        <fullName evidence="1">Uncharacterized protein</fullName>
    </submittedName>
</protein>